<keyword evidence="4 15" id="KW-0863">Zinc-finger</keyword>
<dbReference type="PRINTS" id="PR01283">
    <property type="entry name" value="ECDYSTEROIDR"/>
</dbReference>
<gene>
    <name evidence="19" type="ORF">ASIM_LOCUS13139</name>
</gene>
<protein>
    <recommendedName>
        <fullName evidence="2">Ecdysone receptor</fullName>
    </recommendedName>
    <alternativeName>
        <fullName evidence="11">20-hydroxy-ecdysone receptor</fullName>
    </alternativeName>
    <alternativeName>
        <fullName evidence="12">EcRH</fullName>
    </alternativeName>
    <alternativeName>
        <fullName evidence="13">Ecdysteroid receptor</fullName>
    </alternativeName>
    <alternativeName>
        <fullName evidence="14">Nuclear receptor subfamily 1 group H member 1</fullName>
    </alternativeName>
</protein>
<dbReference type="InterPro" id="IPR050234">
    <property type="entry name" value="Nuclear_hormone_rcpt_NR1"/>
</dbReference>
<evidence type="ECO:0000256" key="15">
    <source>
        <dbReference type="RuleBase" id="RU004334"/>
    </source>
</evidence>
<evidence type="ECO:0000256" key="10">
    <source>
        <dbReference type="ARBA" id="ARBA00023242"/>
    </source>
</evidence>
<evidence type="ECO:0000259" key="17">
    <source>
        <dbReference type="PROSITE" id="PS51030"/>
    </source>
</evidence>
<dbReference type="GO" id="GO:0090575">
    <property type="term" value="C:RNA polymerase II transcription regulator complex"/>
    <property type="evidence" value="ECO:0007669"/>
    <property type="project" value="TreeGrafter"/>
</dbReference>
<keyword evidence="8 15" id="KW-0804">Transcription</keyword>
<dbReference type="OrthoDB" id="5771769at2759"/>
<comment type="similarity">
    <text evidence="1 15">Belongs to the nuclear hormone receptor family.</text>
</comment>
<dbReference type="GO" id="GO:0000122">
    <property type="term" value="P:negative regulation of transcription by RNA polymerase II"/>
    <property type="evidence" value="ECO:0007669"/>
    <property type="project" value="TreeGrafter"/>
</dbReference>
<dbReference type="PROSITE" id="PS00031">
    <property type="entry name" value="NUCLEAR_REC_DBD_1"/>
    <property type="match status" value="1"/>
</dbReference>
<dbReference type="PRINTS" id="PR00398">
    <property type="entry name" value="STRDHORMONER"/>
</dbReference>
<dbReference type="GO" id="GO:0004879">
    <property type="term" value="F:nuclear receptor activity"/>
    <property type="evidence" value="ECO:0007669"/>
    <property type="project" value="InterPro"/>
</dbReference>
<evidence type="ECO:0000256" key="16">
    <source>
        <dbReference type="SAM" id="MobiDB-lite"/>
    </source>
</evidence>
<dbReference type="Pfam" id="PF00104">
    <property type="entry name" value="Hormone_recep"/>
    <property type="match status" value="1"/>
</dbReference>
<reference evidence="19 20" key="2">
    <citation type="submission" date="2018-11" db="EMBL/GenBank/DDBJ databases">
        <authorList>
            <consortium name="Pathogen Informatics"/>
        </authorList>
    </citation>
    <scope>NUCLEOTIDE SEQUENCE [LARGE SCALE GENOMIC DNA]</scope>
</reference>
<dbReference type="InterPro" id="IPR001723">
    <property type="entry name" value="Nuclear_hrmn_rcpt"/>
</dbReference>
<evidence type="ECO:0000313" key="19">
    <source>
        <dbReference type="EMBL" id="VDK49035.1"/>
    </source>
</evidence>
<keyword evidence="6 15" id="KW-0805">Transcription regulation</keyword>
<evidence type="ECO:0000256" key="12">
    <source>
        <dbReference type="ARBA" id="ARBA00030794"/>
    </source>
</evidence>
<reference evidence="21" key="1">
    <citation type="submission" date="2016-04" db="UniProtKB">
        <authorList>
            <consortium name="WormBaseParasite"/>
        </authorList>
    </citation>
    <scope>IDENTIFICATION</scope>
</reference>
<keyword evidence="7 15" id="KW-0238">DNA-binding</keyword>
<dbReference type="WBParaSite" id="ASIM_0001371101-mRNA-1">
    <property type="protein sequence ID" value="ASIM_0001371101-mRNA-1"/>
    <property type="gene ID" value="ASIM_0001371101"/>
</dbReference>
<keyword evidence="3 15" id="KW-0479">Metal-binding</keyword>
<dbReference type="GO" id="GO:0045944">
    <property type="term" value="P:positive regulation of transcription by RNA polymerase II"/>
    <property type="evidence" value="ECO:0007669"/>
    <property type="project" value="TreeGrafter"/>
</dbReference>
<evidence type="ECO:0000256" key="9">
    <source>
        <dbReference type="ARBA" id="ARBA00023170"/>
    </source>
</evidence>
<dbReference type="SUPFAM" id="SSF48508">
    <property type="entry name" value="Nuclear receptor ligand-binding domain"/>
    <property type="match status" value="1"/>
</dbReference>
<organism evidence="21">
    <name type="scientific">Anisakis simplex</name>
    <name type="common">Herring worm</name>
    <dbReference type="NCBI Taxonomy" id="6269"/>
    <lineage>
        <taxon>Eukaryota</taxon>
        <taxon>Metazoa</taxon>
        <taxon>Ecdysozoa</taxon>
        <taxon>Nematoda</taxon>
        <taxon>Chromadorea</taxon>
        <taxon>Rhabditida</taxon>
        <taxon>Spirurina</taxon>
        <taxon>Ascaridomorpha</taxon>
        <taxon>Ascaridoidea</taxon>
        <taxon>Anisakidae</taxon>
        <taxon>Anisakis</taxon>
        <taxon>Anisakis simplex complex</taxon>
    </lineage>
</organism>
<dbReference type="CDD" id="cd07161">
    <property type="entry name" value="NR_DBD_EcR"/>
    <property type="match status" value="1"/>
</dbReference>
<dbReference type="GO" id="GO:0035100">
    <property type="term" value="F:ecdysone binding"/>
    <property type="evidence" value="ECO:0007669"/>
    <property type="project" value="InterPro"/>
</dbReference>
<dbReference type="InterPro" id="IPR013088">
    <property type="entry name" value="Znf_NHR/GATA"/>
</dbReference>
<keyword evidence="10 15" id="KW-0539">Nucleus</keyword>
<comment type="subcellular location">
    <subcellularLocation>
        <location evidence="15">Nucleus</location>
    </subcellularLocation>
</comment>
<evidence type="ECO:0000256" key="3">
    <source>
        <dbReference type="ARBA" id="ARBA00022723"/>
    </source>
</evidence>
<evidence type="ECO:0000256" key="6">
    <source>
        <dbReference type="ARBA" id="ARBA00023015"/>
    </source>
</evidence>
<dbReference type="PROSITE" id="PS51030">
    <property type="entry name" value="NUCLEAR_REC_DBD_2"/>
    <property type="match status" value="1"/>
</dbReference>
<feature type="region of interest" description="Disordered" evidence="16">
    <location>
        <begin position="242"/>
        <end position="288"/>
    </location>
</feature>
<dbReference type="PROSITE" id="PS51843">
    <property type="entry name" value="NR_LBD"/>
    <property type="match status" value="1"/>
</dbReference>
<dbReference type="InterPro" id="IPR000536">
    <property type="entry name" value="Nucl_hrmn_rcpt_lig-bd"/>
</dbReference>
<dbReference type="PANTHER" id="PTHR24082:SF507">
    <property type="entry name" value="BILE ACID RECEPTOR-RELATED"/>
    <property type="match status" value="1"/>
</dbReference>
<dbReference type="SMART" id="SM00399">
    <property type="entry name" value="ZnF_C4"/>
    <property type="match status" value="1"/>
</dbReference>
<dbReference type="Gene3D" id="3.30.50.10">
    <property type="entry name" value="Erythroid Transcription Factor GATA-1, subunit A"/>
    <property type="match status" value="1"/>
</dbReference>
<dbReference type="FunFam" id="3.30.50.10:FF:000031">
    <property type="entry name" value="Ecdysone receptor A1"/>
    <property type="match status" value="1"/>
</dbReference>
<name>A0A158PP55_ANISI</name>
<sequence>MDERGGCHLKRKDLERRSVPADVRIKVDLLLAGSRLLLIADTASQPDECCNLWNSNVFMPQTQFHHIHTALPSQIISGEYRPKKRASNGSIRTPSLPSSSAIISQNVSEELCLVCGDKASGYHYNALTCEGCKGFFRRSITRKAVYYCKYGEACDIDMYMRRKCQHCRLKKCMDIGMRPERWFYSLFVSLHFPRNDTFICKMQTTCAPTHIFCMCARPSGLRVDPRVPLVVIPEEQCRIKREAKQKMRSSTATSSLTTATAVKSDSSNDNNSAIQQHQRNVTSPNLVTSTEQSEYGTALSLETRELIARIVTIDSQFAVPSNDSLIQLSEYSETKTSSFQHLAELTILSVQLIHQFTAHLPGFCKLADDDKRILHKTCKTEVLMLRTARSYDVCEERVVLGNESRQWRYDREQYRAFIGPLADSIFDFAHSLAKLNLDQAEFVLLSAIAIFSDRTGLQQPKAVEDIQEVYTSALQSYIDFRRPKQRTMFARLLMKLTDLRSLASEQTEIFSELGTTPSNSVNSSSVTELKYTPSSLPELKYVPSKPPSHYPTYTQLLYHPSNSTDHFTN</sequence>
<dbReference type="Pfam" id="PF00105">
    <property type="entry name" value="zf-C4"/>
    <property type="match status" value="1"/>
</dbReference>
<dbReference type="GO" id="GO:0000978">
    <property type="term" value="F:RNA polymerase II cis-regulatory region sequence-specific DNA binding"/>
    <property type="evidence" value="ECO:0007669"/>
    <property type="project" value="TreeGrafter"/>
</dbReference>
<dbReference type="PANTHER" id="PTHR24082">
    <property type="entry name" value="NUCLEAR HORMONE RECEPTOR"/>
    <property type="match status" value="1"/>
</dbReference>
<dbReference type="InterPro" id="IPR001628">
    <property type="entry name" value="Znf_hrmn_rcpt"/>
</dbReference>
<evidence type="ECO:0000259" key="18">
    <source>
        <dbReference type="PROSITE" id="PS51843"/>
    </source>
</evidence>
<dbReference type="AlphaFoldDB" id="A0A158PP55"/>
<evidence type="ECO:0000313" key="20">
    <source>
        <dbReference type="Proteomes" id="UP000267096"/>
    </source>
</evidence>
<evidence type="ECO:0000256" key="1">
    <source>
        <dbReference type="ARBA" id="ARBA00005993"/>
    </source>
</evidence>
<keyword evidence="9 15" id="KW-0675">Receptor</keyword>
<dbReference type="PRINTS" id="PR00047">
    <property type="entry name" value="STROIDFINGER"/>
</dbReference>
<dbReference type="GO" id="GO:0008270">
    <property type="term" value="F:zinc ion binding"/>
    <property type="evidence" value="ECO:0007669"/>
    <property type="project" value="UniProtKB-KW"/>
</dbReference>
<dbReference type="EMBL" id="UYRR01031323">
    <property type="protein sequence ID" value="VDK49035.1"/>
    <property type="molecule type" value="Genomic_DNA"/>
</dbReference>
<dbReference type="Proteomes" id="UP000267096">
    <property type="component" value="Unassembled WGS sequence"/>
</dbReference>
<evidence type="ECO:0000256" key="2">
    <source>
        <dbReference type="ARBA" id="ARBA00022052"/>
    </source>
</evidence>
<dbReference type="GO" id="GO:0030154">
    <property type="term" value="P:cell differentiation"/>
    <property type="evidence" value="ECO:0007669"/>
    <property type="project" value="TreeGrafter"/>
</dbReference>
<keyword evidence="20" id="KW-1185">Reference proteome</keyword>
<feature type="domain" description="NR LBD" evidence="18">
    <location>
        <begin position="302"/>
        <end position="532"/>
    </location>
</feature>
<dbReference type="InterPro" id="IPR035500">
    <property type="entry name" value="NHR-like_dom_sf"/>
</dbReference>
<evidence type="ECO:0000256" key="5">
    <source>
        <dbReference type="ARBA" id="ARBA00022833"/>
    </source>
</evidence>
<evidence type="ECO:0000256" key="8">
    <source>
        <dbReference type="ARBA" id="ARBA00023163"/>
    </source>
</evidence>
<keyword evidence="5 15" id="KW-0862">Zinc</keyword>
<dbReference type="Gene3D" id="1.10.565.10">
    <property type="entry name" value="Retinoid X Receptor"/>
    <property type="match status" value="1"/>
</dbReference>
<dbReference type="SUPFAM" id="SSF57716">
    <property type="entry name" value="Glucocorticoid receptor-like (DNA-binding domain)"/>
    <property type="match status" value="1"/>
</dbReference>
<accession>A0A158PP55</accession>
<feature type="compositionally biased region" description="Polar residues" evidence="16">
    <location>
        <begin position="263"/>
        <end position="288"/>
    </location>
</feature>
<evidence type="ECO:0000256" key="11">
    <source>
        <dbReference type="ARBA" id="ARBA00029963"/>
    </source>
</evidence>
<dbReference type="InterPro" id="IPR003069">
    <property type="entry name" value="Ecdystd_rcpt"/>
</dbReference>
<evidence type="ECO:0000256" key="7">
    <source>
        <dbReference type="ARBA" id="ARBA00023125"/>
    </source>
</evidence>
<feature type="compositionally biased region" description="Low complexity" evidence="16">
    <location>
        <begin position="249"/>
        <end position="261"/>
    </location>
</feature>
<dbReference type="SMART" id="SM00430">
    <property type="entry name" value="HOLI"/>
    <property type="match status" value="1"/>
</dbReference>
<proteinExistence type="inferred from homology"/>
<evidence type="ECO:0000313" key="21">
    <source>
        <dbReference type="WBParaSite" id="ASIM_0001371101-mRNA-1"/>
    </source>
</evidence>
<feature type="domain" description="Nuclear receptor" evidence="17">
    <location>
        <begin position="109"/>
        <end position="184"/>
    </location>
</feature>
<dbReference type="GO" id="GO:0035076">
    <property type="term" value="P:ecdysone receptor signaling pathway"/>
    <property type="evidence" value="ECO:0007669"/>
    <property type="project" value="InterPro"/>
</dbReference>
<evidence type="ECO:0000256" key="14">
    <source>
        <dbReference type="ARBA" id="ARBA00033286"/>
    </source>
</evidence>
<evidence type="ECO:0000256" key="4">
    <source>
        <dbReference type="ARBA" id="ARBA00022771"/>
    </source>
</evidence>
<evidence type="ECO:0000256" key="13">
    <source>
        <dbReference type="ARBA" id="ARBA00033003"/>
    </source>
</evidence>